<keyword evidence="4 6" id="KW-1133">Transmembrane helix</keyword>
<dbReference type="GO" id="GO:0005886">
    <property type="term" value="C:plasma membrane"/>
    <property type="evidence" value="ECO:0007669"/>
    <property type="project" value="UniProtKB-SubCell"/>
</dbReference>
<dbReference type="PANTHER" id="PTHR30482">
    <property type="entry name" value="HIGH-AFFINITY BRANCHED-CHAIN AMINO ACID TRANSPORT SYSTEM PERMEASE"/>
    <property type="match status" value="1"/>
</dbReference>
<dbReference type="GO" id="GO:0015658">
    <property type="term" value="F:branched-chain amino acid transmembrane transporter activity"/>
    <property type="evidence" value="ECO:0007669"/>
    <property type="project" value="InterPro"/>
</dbReference>
<dbReference type="InterPro" id="IPR043428">
    <property type="entry name" value="LivM-like"/>
</dbReference>
<keyword evidence="8" id="KW-1185">Reference proteome</keyword>
<feature type="transmembrane region" description="Helical" evidence="6">
    <location>
        <begin position="96"/>
        <end position="117"/>
    </location>
</feature>
<feature type="transmembrane region" description="Helical" evidence="6">
    <location>
        <begin position="65"/>
        <end position="90"/>
    </location>
</feature>
<evidence type="ECO:0000256" key="3">
    <source>
        <dbReference type="ARBA" id="ARBA00022692"/>
    </source>
</evidence>
<dbReference type="RefSeq" id="WP_009755943.1">
    <property type="nucleotide sequence ID" value="NZ_AMSI01000002.1"/>
</dbReference>
<gene>
    <name evidence="7" type="ORF">NA8A_03310</name>
</gene>
<feature type="transmembrane region" description="Helical" evidence="6">
    <location>
        <begin position="172"/>
        <end position="192"/>
    </location>
</feature>
<dbReference type="InterPro" id="IPR001851">
    <property type="entry name" value="ABC_transp_permease"/>
</dbReference>
<evidence type="ECO:0000313" key="8">
    <source>
        <dbReference type="Proteomes" id="UP000007374"/>
    </source>
</evidence>
<protein>
    <submittedName>
        <fullName evidence="7">ABC superfamily ATP binding cassette transporter, permease protein</fullName>
    </submittedName>
</protein>
<evidence type="ECO:0000256" key="6">
    <source>
        <dbReference type="SAM" id="Phobius"/>
    </source>
</evidence>
<keyword evidence="3 6" id="KW-0812">Transmembrane</keyword>
<dbReference type="PANTHER" id="PTHR30482:SF17">
    <property type="entry name" value="ABC TRANSPORTER ATP-BINDING PROTEIN"/>
    <property type="match status" value="1"/>
</dbReference>
<feature type="transmembrane region" description="Helical" evidence="6">
    <location>
        <begin position="124"/>
        <end position="144"/>
    </location>
</feature>
<comment type="caution">
    <text evidence="7">The sequence shown here is derived from an EMBL/GenBank/DDBJ whole genome shotgun (WGS) entry which is preliminary data.</text>
</comment>
<dbReference type="Pfam" id="PF02653">
    <property type="entry name" value="BPD_transp_2"/>
    <property type="match status" value="1"/>
</dbReference>
<evidence type="ECO:0000256" key="4">
    <source>
        <dbReference type="ARBA" id="ARBA00022989"/>
    </source>
</evidence>
<feature type="transmembrane region" description="Helical" evidence="6">
    <location>
        <begin position="40"/>
        <end position="58"/>
    </location>
</feature>
<feature type="transmembrane region" description="Helical" evidence="6">
    <location>
        <begin position="218"/>
        <end position="239"/>
    </location>
</feature>
<evidence type="ECO:0000256" key="2">
    <source>
        <dbReference type="ARBA" id="ARBA00022475"/>
    </source>
</evidence>
<dbReference type="EMBL" id="AMSI01000002">
    <property type="protein sequence ID" value="EKF43808.1"/>
    <property type="molecule type" value="Genomic_DNA"/>
</dbReference>
<keyword evidence="5 6" id="KW-0472">Membrane</keyword>
<evidence type="ECO:0000313" key="7">
    <source>
        <dbReference type="EMBL" id="EKF43808.1"/>
    </source>
</evidence>
<dbReference type="STRING" id="721133.SAMN05216176_101652"/>
<dbReference type="eggNOG" id="COG4177">
    <property type="taxonomic scope" value="Bacteria"/>
</dbReference>
<dbReference type="PATRIC" id="fig|1231190.3.peg.696"/>
<feature type="transmembrane region" description="Helical" evidence="6">
    <location>
        <begin position="259"/>
        <end position="284"/>
    </location>
</feature>
<comment type="subcellular location">
    <subcellularLocation>
        <location evidence="1">Cell membrane</location>
        <topology evidence="1">Multi-pass membrane protein</topology>
    </subcellularLocation>
</comment>
<organism evidence="7 8">
    <name type="scientific">Nitratireductor indicus C115</name>
    <dbReference type="NCBI Taxonomy" id="1231190"/>
    <lineage>
        <taxon>Bacteria</taxon>
        <taxon>Pseudomonadati</taxon>
        <taxon>Pseudomonadota</taxon>
        <taxon>Alphaproteobacteria</taxon>
        <taxon>Hyphomicrobiales</taxon>
        <taxon>Phyllobacteriaceae</taxon>
        <taxon>Nitratireductor</taxon>
    </lineage>
</organism>
<dbReference type="Proteomes" id="UP000007374">
    <property type="component" value="Unassembled WGS sequence"/>
</dbReference>
<name>K2N8J3_9HYPH</name>
<proteinExistence type="predicted"/>
<sequence>MPDGFLRIVTLALVVLALFFPLLAEAGGSAYLVPSASRILIYALAAVSLNLLVGYTGLVSLGHAAYLGVGAYVVGILSFHAVEGSTIFGLPGTVEGLVSIPLAILFSALVALVLGALCLRTSGIYFIMITLAFAQMMFFITVSLERYGGDDGLFMYAGPNRLGPLDLSSEWTFFYVCLAVLFAFLLFCRYLVGTRFGRALGAIRQNEARMITLGCNVYRYKLAIFVIAGAGAGLAGALLANQASYVSPDVLHWTRSGELLFMVILGGSGTLLGPVFGAVAFLLLEEYLPVLFDAAGLELLKEHWRIVFGPLLIIVMLFNRRGLYGLLAGRPRQ</sequence>
<dbReference type="AlphaFoldDB" id="K2N8J3"/>
<dbReference type="OrthoDB" id="9804361at2"/>
<dbReference type="CDD" id="cd06581">
    <property type="entry name" value="TM_PBP1_LivM_like"/>
    <property type="match status" value="1"/>
</dbReference>
<evidence type="ECO:0000256" key="5">
    <source>
        <dbReference type="ARBA" id="ARBA00023136"/>
    </source>
</evidence>
<keyword evidence="2" id="KW-1003">Cell membrane</keyword>
<evidence type="ECO:0000256" key="1">
    <source>
        <dbReference type="ARBA" id="ARBA00004651"/>
    </source>
</evidence>
<accession>K2N8J3</accession>
<reference evidence="7 8" key="1">
    <citation type="journal article" date="2012" name="J. Bacteriol.">
        <title>Genome Sequence of Nitratireductor indicus Type Strain C115.</title>
        <authorList>
            <person name="Lai Q."/>
            <person name="Li G."/>
            <person name="Yu Z."/>
            <person name="Shao Z."/>
        </authorList>
    </citation>
    <scope>NUCLEOTIDE SEQUENCE [LARGE SCALE GENOMIC DNA]</scope>
    <source>
        <strain evidence="7 8">C115</strain>
    </source>
</reference>